<dbReference type="EMBL" id="BAABJX010000029">
    <property type="protein sequence ID" value="GAA4833691.1"/>
    <property type="molecule type" value="Genomic_DNA"/>
</dbReference>
<evidence type="ECO:0008006" key="5">
    <source>
        <dbReference type="Google" id="ProtNLM"/>
    </source>
</evidence>
<keyword evidence="2" id="KW-0732">Signal</keyword>
<evidence type="ECO:0000313" key="4">
    <source>
        <dbReference type="Proteomes" id="UP001500298"/>
    </source>
</evidence>
<gene>
    <name evidence="3" type="ORF">GCM10023331_18620</name>
</gene>
<evidence type="ECO:0000313" key="3">
    <source>
        <dbReference type="EMBL" id="GAA4833691.1"/>
    </source>
</evidence>
<feature type="chain" id="PRO_5046221038" description="Ezrin/radixin/moesin family protein" evidence="2">
    <location>
        <begin position="25"/>
        <end position="207"/>
    </location>
</feature>
<accession>A0ABP9D7Q7</accession>
<keyword evidence="4" id="KW-1185">Reference proteome</keyword>
<feature type="signal peptide" evidence="2">
    <location>
        <begin position="1"/>
        <end position="24"/>
    </location>
</feature>
<organism evidence="3 4">
    <name type="scientific">Algivirga pacifica</name>
    <dbReference type="NCBI Taxonomy" id="1162670"/>
    <lineage>
        <taxon>Bacteria</taxon>
        <taxon>Pseudomonadati</taxon>
        <taxon>Bacteroidota</taxon>
        <taxon>Cytophagia</taxon>
        <taxon>Cytophagales</taxon>
        <taxon>Flammeovirgaceae</taxon>
        <taxon>Algivirga</taxon>
    </lineage>
</organism>
<evidence type="ECO:0000256" key="1">
    <source>
        <dbReference type="SAM" id="Coils"/>
    </source>
</evidence>
<reference evidence="4" key="1">
    <citation type="journal article" date="2019" name="Int. J. Syst. Evol. Microbiol.">
        <title>The Global Catalogue of Microorganisms (GCM) 10K type strain sequencing project: providing services to taxonomists for standard genome sequencing and annotation.</title>
        <authorList>
            <consortium name="The Broad Institute Genomics Platform"/>
            <consortium name="The Broad Institute Genome Sequencing Center for Infectious Disease"/>
            <person name="Wu L."/>
            <person name="Ma J."/>
        </authorList>
    </citation>
    <scope>NUCLEOTIDE SEQUENCE [LARGE SCALE GENOMIC DNA]</scope>
    <source>
        <strain evidence="4">JCM 18326</strain>
    </source>
</reference>
<proteinExistence type="predicted"/>
<keyword evidence="1" id="KW-0175">Coiled coil</keyword>
<sequence>MRKLFTVLLCLTFAFGAVSTSVYAQEKMSRKERKKWKKMKKGMSPEQFQALTAEKNTLQQEASALHQQVKTQEETITQLKAQVSEKDSQIGKLRNEMAELKEGQGDNFAKGVVYKVQIGAFKNRNLSKFQDKGNFWTEDQDGLKKYTIANFRDYEEADQFKKYIRAMGVKDAWIVAYEDNIRTDIQGALRSQGMDPEAIEQKKRTRP</sequence>
<name>A0ABP9D7Q7_9BACT</name>
<protein>
    <recommendedName>
        <fullName evidence="5">Ezrin/radixin/moesin family protein</fullName>
    </recommendedName>
</protein>
<dbReference type="Proteomes" id="UP001500298">
    <property type="component" value="Unassembled WGS sequence"/>
</dbReference>
<dbReference type="RefSeq" id="WP_345371198.1">
    <property type="nucleotide sequence ID" value="NZ_BAABJX010000029.1"/>
</dbReference>
<dbReference type="Gene3D" id="1.20.5.340">
    <property type="match status" value="1"/>
</dbReference>
<feature type="coiled-coil region" evidence="1">
    <location>
        <begin position="48"/>
        <end position="103"/>
    </location>
</feature>
<comment type="caution">
    <text evidence="3">The sequence shown here is derived from an EMBL/GenBank/DDBJ whole genome shotgun (WGS) entry which is preliminary data.</text>
</comment>
<evidence type="ECO:0000256" key="2">
    <source>
        <dbReference type="SAM" id="SignalP"/>
    </source>
</evidence>